<sequence>MNVNLWGSATKLSAILASFMKDAKGLVNGCFTFPAPDGKSLLFGGAYTNYLLNSSHYLCSISMVPVKKRVSRASKGGKREETQPLSLLNRVTQQVRISEIFDDGAGIPDSVTHPTLDDSIRVTDRIVGMLSVPFTFSRNDDAAAYVRRIKSVLKDGVEECRSTLRDQELRNSSESDAGDA</sequence>
<proteinExistence type="predicted"/>
<gene>
    <name evidence="1" type="ORF">ZT1E4_G10680</name>
</gene>
<evidence type="ECO:0000313" key="2">
    <source>
        <dbReference type="Proteomes" id="UP000245764"/>
    </source>
</evidence>
<organism evidence="1 2">
    <name type="scientific">Zymoseptoria tritici ST99CH_1E4</name>
    <dbReference type="NCBI Taxonomy" id="1276532"/>
    <lineage>
        <taxon>Eukaryota</taxon>
        <taxon>Fungi</taxon>
        <taxon>Dikarya</taxon>
        <taxon>Ascomycota</taxon>
        <taxon>Pezizomycotina</taxon>
        <taxon>Dothideomycetes</taxon>
        <taxon>Dothideomycetidae</taxon>
        <taxon>Mycosphaerellales</taxon>
        <taxon>Mycosphaerellaceae</taxon>
        <taxon>Zymoseptoria</taxon>
    </lineage>
</organism>
<name>A0A2H1H4G2_ZYMTR</name>
<reference evidence="2" key="1">
    <citation type="submission" date="2017-05" db="EMBL/GenBank/DDBJ databases">
        <authorList>
            <person name="Song R."/>
            <person name="Chenine A.L."/>
            <person name="Ruprecht R.M."/>
        </authorList>
    </citation>
    <scope>NUCLEOTIDE SEQUENCE [LARGE SCALE GENOMIC DNA]</scope>
</reference>
<evidence type="ECO:0000313" key="1">
    <source>
        <dbReference type="EMBL" id="SMR60715.1"/>
    </source>
</evidence>
<dbReference type="EMBL" id="LT854264">
    <property type="protein sequence ID" value="SMR60715.1"/>
    <property type="molecule type" value="Genomic_DNA"/>
</dbReference>
<accession>A0A2H1H4G2</accession>
<dbReference type="AlphaFoldDB" id="A0A2H1H4G2"/>
<dbReference type="Proteomes" id="UP000245764">
    <property type="component" value="Chromosome 12"/>
</dbReference>
<protein>
    <submittedName>
        <fullName evidence="1">Uncharacterized protein</fullName>
    </submittedName>
</protein>